<keyword evidence="3" id="KW-1185">Reference proteome</keyword>
<evidence type="ECO:0000256" key="1">
    <source>
        <dbReference type="SAM" id="MobiDB-lite"/>
    </source>
</evidence>
<dbReference type="AlphaFoldDB" id="A0A1C4W6S9"/>
<evidence type="ECO:0000313" key="3">
    <source>
        <dbReference type="Proteomes" id="UP000199629"/>
    </source>
</evidence>
<feature type="compositionally biased region" description="Polar residues" evidence="1">
    <location>
        <begin position="360"/>
        <end position="373"/>
    </location>
</feature>
<feature type="compositionally biased region" description="Low complexity" evidence="1">
    <location>
        <begin position="175"/>
        <end position="189"/>
    </location>
</feature>
<dbReference type="EMBL" id="FMCS01000003">
    <property type="protein sequence ID" value="SCE91910.1"/>
    <property type="molecule type" value="Genomic_DNA"/>
</dbReference>
<feature type="region of interest" description="Disordered" evidence="1">
    <location>
        <begin position="88"/>
        <end position="242"/>
    </location>
</feature>
<feature type="region of interest" description="Disordered" evidence="1">
    <location>
        <begin position="17"/>
        <end position="38"/>
    </location>
</feature>
<dbReference type="Proteomes" id="UP000199629">
    <property type="component" value="Unassembled WGS sequence"/>
</dbReference>
<feature type="region of interest" description="Disordered" evidence="1">
    <location>
        <begin position="271"/>
        <end position="373"/>
    </location>
</feature>
<name>A0A1C4W6S9_9ACTN</name>
<proteinExistence type="predicted"/>
<reference evidence="3" key="1">
    <citation type="submission" date="2016-06" db="EMBL/GenBank/DDBJ databases">
        <authorList>
            <person name="Varghese N."/>
            <person name="Submissions Spin"/>
        </authorList>
    </citation>
    <scope>NUCLEOTIDE SEQUENCE [LARGE SCALE GENOMIC DNA]</scope>
    <source>
        <strain evidence="3">DSM 45246</strain>
    </source>
</reference>
<feature type="compositionally biased region" description="Basic residues" evidence="1">
    <location>
        <begin position="94"/>
        <end position="107"/>
    </location>
</feature>
<organism evidence="2 3">
    <name type="scientific">Micromonospora chaiyaphumensis</name>
    <dbReference type="NCBI Taxonomy" id="307119"/>
    <lineage>
        <taxon>Bacteria</taxon>
        <taxon>Bacillati</taxon>
        <taxon>Actinomycetota</taxon>
        <taxon>Actinomycetes</taxon>
        <taxon>Micromonosporales</taxon>
        <taxon>Micromonosporaceae</taxon>
        <taxon>Micromonospora</taxon>
    </lineage>
</organism>
<feature type="compositionally biased region" description="Basic and acidic residues" evidence="1">
    <location>
        <begin position="315"/>
        <end position="324"/>
    </location>
</feature>
<sequence length="373" mass="39086">MTASIVGAPEGRAFAVRVSPPAPLTPPDDLASELPVESSAPTILPPLRCAARGGGRVGRSALGRLVRQGTPCPPAQAAIAVAQGLRPAHTAGHGPRHRLAHRNRPRQAARATHNSRSVGAVPDRARPGPVHPGAMGGRRRLHARSAWDTDPAAATRRRAIVGCRHVPLGRRRPEASAAAGAATGRSTSPPSAAQALSRQPKCHVDHPGDAGRRRQTAGVAVAPERQDSCLTRPGRQHLAAPAERCRCRPSPARRPVPGYAGDPCLDRYRRQRAGSGSHAKLAAVGRRQLERLRSRRSAGHRGSTEAGPEQPGWQRSDRIWRPSEPEQAPPVSASHGGCRLGGDAGLSSGSLAGHPPMPTPSTKLISSSSRANS</sequence>
<evidence type="ECO:0000313" key="2">
    <source>
        <dbReference type="EMBL" id="SCE91910.1"/>
    </source>
</evidence>
<feature type="compositionally biased region" description="Basic and acidic residues" evidence="1">
    <location>
        <begin position="202"/>
        <end position="212"/>
    </location>
</feature>
<protein>
    <submittedName>
        <fullName evidence="2">Uncharacterized protein</fullName>
    </submittedName>
</protein>
<accession>A0A1C4W6S9</accession>
<gene>
    <name evidence="2" type="ORF">GA0070214_103275</name>
</gene>